<gene>
    <name evidence="2" type="ORF">MSHOH_0547</name>
</gene>
<dbReference type="HOGENOM" id="CLU_768615_0_0_2"/>
<proteinExistence type="predicted"/>
<dbReference type="EMBL" id="CP009516">
    <property type="protein sequence ID" value="AKB77030.1"/>
    <property type="molecule type" value="Genomic_DNA"/>
</dbReference>
<dbReference type="Proteomes" id="UP000033101">
    <property type="component" value="Chromosome"/>
</dbReference>
<sequence length="326" mass="35721">MACIYFVFTPAFAHVPVFEGGGRNPDTATHVEDPAKSRVLYGQFSGGDLQYYSFEAEEGERISLGLIIPAGEESQTFVPDLILIGPGLVDEGEVPETVEIPEGYGAKVFSGKMPESATYEGFTPSAFYSLVRADLDAPESGTYYATVSSIEESGNYGVILGYREKFSLMEWLFIPLNQIRIYRWEGQSLPFIFFPLGITLAAGILAISLKKEAAARFNPAHWAGAFAGLFFLGTGLSYILQMMVSLSRSSYSPEVIITIFLVLASIVLGTIALVLSMKNEGYGVKSTRKRLYFFVLGLAGLLLWAGWLMGSILSFEAAVLPWKRKI</sequence>
<feature type="transmembrane region" description="Helical" evidence="1">
    <location>
        <begin position="291"/>
        <end position="315"/>
    </location>
</feature>
<evidence type="ECO:0000313" key="2">
    <source>
        <dbReference type="EMBL" id="AKB77030.1"/>
    </source>
</evidence>
<dbReference type="RefSeq" id="WP_239451183.1">
    <property type="nucleotide sequence ID" value="NZ_CP009516.1"/>
</dbReference>
<dbReference type="AlphaFoldDB" id="A0A0E3WTT4"/>
<dbReference type="KEGG" id="mhor:MSHOH_0547"/>
<accession>A0A0E3WTT4</accession>
<organism evidence="2 3">
    <name type="scientific">Methanosarcina horonobensis HB-1 = JCM 15518</name>
    <dbReference type="NCBI Taxonomy" id="1434110"/>
    <lineage>
        <taxon>Archaea</taxon>
        <taxon>Methanobacteriati</taxon>
        <taxon>Methanobacteriota</taxon>
        <taxon>Stenosarchaea group</taxon>
        <taxon>Methanomicrobia</taxon>
        <taxon>Methanosarcinales</taxon>
        <taxon>Methanosarcinaceae</taxon>
        <taxon>Methanosarcina</taxon>
    </lineage>
</organism>
<keyword evidence="3" id="KW-1185">Reference proteome</keyword>
<feature type="transmembrane region" description="Helical" evidence="1">
    <location>
        <begin position="221"/>
        <end position="243"/>
    </location>
</feature>
<evidence type="ECO:0000313" key="3">
    <source>
        <dbReference type="Proteomes" id="UP000033101"/>
    </source>
</evidence>
<keyword evidence="1" id="KW-1133">Transmembrane helix</keyword>
<keyword evidence="1" id="KW-0812">Transmembrane</keyword>
<name>A0A0E3WTT4_9EURY</name>
<feature type="transmembrane region" description="Helical" evidence="1">
    <location>
        <begin position="189"/>
        <end position="209"/>
    </location>
</feature>
<feature type="transmembrane region" description="Helical" evidence="1">
    <location>
        <begin position="255"/>
        <end position="275"/>
    </location>
</feature>
<keyword evidence="1" id="KW-0472">Membrane</keyword>
<evidence type="ECO:0000256" key="1">
    <source>
        <dbReference type="SAM" id="Phobius"/>
    </source>
</evidence>
<reference evidence="2 3" key="1">
    <citation type="submission" date="2014-07" db="EMBL/GenBank/DDBJ databases">
        <title>Methanogenic archaea and the global carbon cycle.</title>
        <authorList>
            <person name="Henriksen J.R."/>
            <person name="Luke J."/>
            <person name="Reinhart S."/>
            <person name="Benedict M.N."/>
            <person name="Youngblut N.D."/>
            <person name="Metcalf M.E."/>
            <person name="Whitaker R.J."/>
            <person name="Metcalf W.W."/>
        </authorList>
    </citation>
    <scope>NUCLEOTIDE SEQUENCE [LARGE SCALE GENOMIC DNA]</scope>
    <source>
        <strain evidence="2 3">HB-1</strain>
    </source>
</reference>
<dbReference type="STRING" id="1434110.MSHOH_0547"/>
<dbReference type="PATRIC" id="fig|1434110.4.peg.661"/>
<dbReference type="GeneID" id="24829683"/>
<protein>
    <submittedName>
        <fullName evidence="2">Uncharacterized protein</fullName>
    </submittedName>
</protein>